<dbReference type="Proteomes" id="UP001482620">
    <property type="component" value="Unassembled WGS sequence"/>
</dbReference>
<gene>
    <name evidence="1" type="ORF">ILYODFUR_036993</name>
</gene>
<organism evidence="1 2">
    <name type="scientific">Ilyodon furcidens</name>
    <name type="common">goldbreast splitfin</name>
    <dbReference type="NCBI Taxonomy" id="33524"/>
    <lineage>
        <taxon>Eukaryota</taxon>
        <taxon>Metazoa</taxon>
        <taxon>Chordata</taxon>
        <taxon>Craniata</taxon>
        <taxon>Vertebrata</taxon>
        <taxon>Euteleostomi</taxon>
        <taxon>Actinopterygii</taxon>
        <taxon>Neopterygii</taxon>
        <taxon>Teleostei</taxon>
        <taxon>Neoteleostei</taxon>
        <taxon>Acanthomorphata</taxon>
        <taxon>Ovalentaria</taxon>
        <taxon>Atherinomorphae</taxon>
        <taxon>Cyprinodontiformes</taxon>
        <taxon>Goodeidae</taxon>
        <taxon>Ilyodon</taxon>
    </lineage>
</organism>
<reference evidence="1 2" key="1">
    <citation type="submission" date="2021-06" db="EMBL/GenBank/DDBJ databases">
        <authorList>
            <person name="Palmer J.M."/>
        </authorList>
    </citation>
    <scope>NUCLEOTIDE SEQUENCE [LARGE SCALE GENOMIC DNA]</scope>
    <source>
        <strain evidence="2">if_2019</strain>
        <tissue evidence="1">Muscle</tissue>
    </source>
</reference>
<accession>A0ABV0TQC7</accession>
<dbReference type="EMBL" id="JAHRIQ010042605">
    <property type="protein sequence ID" value="MEQ2234984.1"/>
    <property type="molecule type" value="Genomic_DNA"/>
</dbReference>
<protein>
    <submittedName>
        <fullName evidence="1">Uncharacterized protein</fullName>
    </submittedName>
</protein>
<evidence type="ECO:0000313" key="1">
    <source>
        <dbReference type="EMBL" id="MEQ2234984.1"/>
    </source>
</evidence>
<evidence type="ECO:0000313" key="2">
    <source>
        <dbReference type="Proteomes" id="UP001482620"/>
    </source>
</evidence>
<comment type="caution">
    <text evidence="1">The sequence shown here is derived from an EMBL/GenBank/DDBJ whole genome shotgun (WGS) entry which is preliminary data.</text>
</comment>
<keyword evidence="2" id="KW-1185">Reference proteome</keyword>
<feature type="non-terminal residue" evidence="1">
    <location>
        <position position="1"/>
    </location>
</feature>
<sequence>EREREEVYLLLPSLEDLALHLFGKQISNNEGNVKGNVKDGIITPQDAQPDYLKIFMTRDTFKE</sequence>
<name>A0ABV0TQC7_9TELE</name>
<proteinExistence type="predicted"/>